<accession>A0A0F9QBM5</accession>
<name>A0A0F9QBM5_9ZZZZ</name>
<dbReference type="AlphaFoldDB" id="A0A0F9QBM5"/>
<dbReference type="EMBL" id="LAZR01001735">
    <property type="protein sequence ID" value="KKN39939.1"/>
    <property type="molecule type" value="Genomic_DNA"/>
</dbReference>
<protein>
    <submittedName>
        <fullName evidence="1">Uncharacterized protein</fullName>
    </submittedName>
</protein>
<evidence type="ECO:0000313" key="1">
    <source>
        <dbReference type="EMBL" id="KKN39939.1"/>
    </source>
</evidence>
<proteinExistence type="predicted"/>
<organism evidence="1">
    <name type="scientific">marine sediment metagenome</name>
    <dbReference type="NCBI Taxonomy" id="412755"/>
    <lineage>
        <taxon>unclassified sequences</taxon>
        <taxon>metagenomes</taxon>
        <taxon>ecological metagenomes</taxon>
    </lineage>
</organism>
<comment type="caution">
    <text evidence="1">The sequence shown here is derived from an EMBL/GenBank/DDBJ whole genome shotgun (WGS) entry which is preliminary data.</text>
</comment>
<gene>
    <name evidence="1" type="ORF">LCGC14_0738450</name>
</gene>
<sequence length="110" mass="13029">MYFIKALSHVEDAPAARKRWLTEAEEQTSQKFFPQNYEELQVQLQALGEYRTPLPVPCMFEDYDWDNAEYTVFVVLTIQKPSGEWLHFIFSEARIFMMNNDGKTIDTIRI</sequence>
<reference evidence="1" key="1">
    <citation type="journal article" date="2015" name="Nature">
        <title>Complex archaea that bridge the gap between prokaryotes and eukaryotes.</title>
        <authorList>
            <person name="Spang A."/>
            <person name="Saw J.H."/>
            <person name="Jorgensen S.L."/>
            <person name="Zaremba-Niedzwiedzka K."/>
            <person name="Martijn J."/>
            <person name="Lind A.E."/>
            <person name="van Eijk R."/>
            <person name="Schleper C."/>
            <person name="Guy L."/>
            <person name="Ettema T.J."/>
        </authorList>
    </citation>
    <scope>NUCLEOTIDE SEQUENCE</scope>
</reference>